<protein>
    <submittedName>
        <fullName evidence="6">Phosphoglucomutase</fullName>
    </submittedName>
</protein>
<proteinExistence type="inferred from homology"/>
<evidence type="ECO:0000313" key="7">
    <source>
        <dbReference type="Proteomes" id="UP000182360"/>
    </source>
</evidence>
<dbReference type="Gene3D" id="3.40.120.10">
    <property type="entry name" value="Alpha-D-Glucose-1,6-Bisphosphate, subunit A, domain 3"/>
    <property type="match status" value="3"/>
</dbReference>
<dbReference type="SUPFAM" id="SSF55957">
    <property type="entry name" value="Phosphoglucomutase, C-terminal domain"/>
    <property type="match status" value="1"/>
</dbReference>
<name>A0A1H9AE74_9SPIR</name>
<sequence>MILSASGWRKVFAASGDEQDKSPEITETDRSIAVIAADVFFDYISKLTGQSSPVIALGIDARPTGPALADAMIHALIKKGAIIQYSAVTSAPEIMAYAKKLDGFIYISASHNPVGHNGIKFGTNDGGVLCAAENAKLVEDFLKRLKDDKGVVEAIKQAYSCTTSELKSVYDVKDSSKHNALSAYKNFINETITGTDDKEYQTDFFSMLDAYITKNPIGVVCDFNGSSRYQSIDRDYFKERKINFYSINDFEIAHEIIPEAENLVHVAAEMERLHKEGYNEVVLGYMPDCDGDRGNIVYWDEKAGKAVILKAQEVFSLSVLAELTYSIWQHSDEKDFKPAVAVNCPTSMRIEEIAKALGAEVFRAEVGEANVVNLAREKRSEGYTVRILGEGSNGGTITYPAAVRDPLNTIFALLKLLMMRDGGIYQLWCNKSGWKYKEDFTLTDIIDSLPKYTTTGVSEPRAVLKVKTTDHSKLKAAFQKAFEADWKKKSADLKKKYGIESWEAVITNGTKETCDVKDFSKSGKGGLKVLFKDKDKKPVAFIWMRGSGTEPVFRIMCDVKGDNADMEKALLEWETDLIKKADK</sequence>
<dbReference type="EMBL" id="FOFU01000001">
    <property type="protein sequence ID" value="SEP74713.1"/>
    <property type="molecule type" value="Genomic_DNA"/>
</dbReference>
<dbReference type="PANTHER" id="PTHR42946:SF1">
    <property type="entry name" value="PHOSPHOGLUCOMUTASE (ALPHA-D-GLUCOSE-1,6-BISPHOSPHATE-DEPENDENT)"/>
    <property type="match status" value="1"/>
</dbReference>
<evidence type="ECO:0000256" key="2">
    <source>
        <dbReference type="ARBA" id="ARBA00010231"/>
    </source>
</evidence>
<evidence type="ECO:0000256" key="1">
    <source>
        <dbReference type="ARBA" id="ARBA00001946"/>
    </source>
</evidence>
<feature type="domain" description="Alpha-D-phosphohexomutase alpha/beta/alpha" evidence="4">
    <location>
        <begin position="28"/>
        <end position="143"/>
    </location>
</feature>
<dbReference type="InterPro" id="IPR005846">
    <property type="entry name" value="A-D-PHexomutase_a/b/a-III"/>
</dbReference>
<dbReference type="PANTHER" id="PTHR42946">
    <property type="entry name" value="PHOSPHOHEXOSE MUTASE"/>
    <property type="match status" value="1"/>
</dbReference>
<dbReference type="Pfam" id="PF02878">
    <property type="entry name" value="PGM_PMM_I"/>
    <property type="match status" value="1"/>
</dbReference>
<dbReference type="InterPro" id="IPR005844">
    <property type="entry name" value="A-D-PHexomutase_a/b/a-I"/>
</dbReference>
<organism evidence="6 7">
    <name type="scientific">Treponema bryantii</name>
    <dbReference type="NCBI Taxonomy" id="163"/>
    <lineage>
        <taxon>Bacteria</taxon>
        <taxon>Pseudomonadati</taxon>
        <taxon>Spirochaetota</taxon>
        <taxon>Spirochaetia</taxon>
        <taxon>Spirochaetales</taxon>
        <taxon>Treponemataceae</taxon>
        <taxon>Treponema</taxon>
    </lineage>
</organism>
<dbReference type="Proteomes" id="UP000182360">
    <property type="component" value="Unassembled WGS sequence"/>
</dbReference>
<comment type="similarity">
    <text evidence="2">Belongs to the phosphohexose mutase family.</text>
</comment>
<reference evidence="6 7" key="1">
    <citation type="submission" date="2016-10" db="EMBL/GenBank/DDBJ databases">
        <authorList>
            <person name="de Groot N.N."/>
        </authorList>
    </citation>
    <scope>NUCLEOTIDE SEQUENCE [LARGE SCALE GENOMIC DNA]</scope>
    <source>
        <strain evidence="6 7">B25</strain>
    </source>
</reference>
<evidence type="ECO:0000259" key="4">
    <source>
        <dbReference type="Pfam" id="PF02878"/>
    </source>
</evidence>
<dbReference type="RefSeq" id="WP_074640227.1">
    <property type="nucleotide sequence ID" value="NZ_FOFU01000001.1"/>
</dbReference>
<dbReference type="Gene3D" id="3.30.310.50">
    <property type="entry name" value="Alpha-D-phosphohexomutase, C-terminal domain"/>
    <property type="match status" value="1"/>
</dbReference>
<evidence type="ECO:0000313" key="6">
    <source>
        <dbReference type="EMBL" id="SEP74713.1"/>
    </source>
</evidence>
<keyword evidence="7" id="KW-1185">Reference proteome</keyword>
<dbReference type="InterPro" id="IPR036900">
    <property type="entry name" value="A-D-PHexomutase_C_sf"/>
</dbReference>
<dbReference type="SUPFAM" id="SSF53738">
    <property type="entry name" value="Phosphoglucomutase, first 3 domains"/>
    <property type="match status" value="2"/>
</dbReference>
<accession>A0A1H9AE74</accession>
<gene>
    <name evidence="6" type="ORF">SAMN04487977_101297</name>
</gene>
<evidence type="ECO:0000259" key="5">
    <source>
        <dbReference type="Pfam" id="PF02880"/>
    </source>
</evidence>
<dbReference type="GO" id="GO:0004615">
    <property type="term" value="F:phosphomannomutase activity"/>
    <property type="evidence" value="ECO:0007669"/>
    <property type="project" value="TreeGrafter"/>
</dbReference>
<feature type="domain" description="Alpha-D-phosphohexomutase alpha/beta/alpha" evidence="5">
    <location>
        <begin position="337"/>
        <end position="420"/>
    </location>
</feature>
<dbReference type="GO" id="GO:0005975">
    <property type="term" value="P:carbohydrate metabolic process"/>
    <property type="evidence" value="ECO:0007669"/>
    <property type="project" value="InterPro"/>
</dbReference>
<comment type="cofactor">
    <cofactor evidence="1">
        <name>Mg(2+)</name>
        <dbReference type="ChEBI" id="CHEBI:18420"/>
    </cofactor>
</comment>
<dbReference type="AlphaFoldDB" id="A0A1H9AE74"/>
<dbReference type="STRING" id="163.SAMN04487775_10490"/>
<dbReference type="InterPro" id="IPR016055">
    <property type="entry name" value="A-D-PHexomutase_a/b/a-I/II/III"/>
</dbReference>
<dbReference type="Pfam" id="PF02880">
    <property type="entry name" value="PGM_PMM_III"/>
    <property type="match status" value="1"/>
</dbReference>
<dbReference type="OrthoDB" id="9806956at2"/>
<evidence type="ECO:0000256" key="3">
    <source>
        <dbReference type="ARBA" id="ARBA00022553"/>
    </source>
</evidence>
<dbReference type="InterPro" id="IPR050060">
    <property type="entry name" value="Phosphoglucosamine_mutase"/>
</dbReference>
<keyword evidence="3" id="KW-0597">Phosphoprotein</keyword>